<protein>
    <submittedName>
        <fullName evidence="2">MarR family EPS-associated transcriptional regulator</fullName>
    </submittedName>
</protein>
<sequence>MTTQRDKLREDVQFRILRLLKDNPDLTQRQLAKAVGVSNGGIHYVLNALLEKGMVKLGNFTAAEDKRRYAYVLTQRGISAKADLTKRFLVRKMAEYEVIKAEIEEVGSDLSEAELAELKAKGVEQ</sequence>
<accession>A0A5A9YYM1</accession>
<dbReference type="Proteomes" id="UP000325291">
    <property type="component" value="Unassembled WGS sequence"/>
</dbReference>
<dbReference type="InterPro" id="IPR026433">
    <property type="entry name" value="MarR_EPS"/>
</dbReference>
<comment type="caution">
    <text evidence="2">The sequence shown here is derived from an EMBL/GenBank/DDBJ whole genome shotgun (WGS) entry which is preliminary data.</text>
</comment>
<name>A0A5A9YYM1_9RHOB</name>
<dbReference type="InterPro" id="IPR000835">
    <property type="entry name" value="HTH_MarR-typ"/>
</dbReference>
<gene>
    <name evidence="2" type="ORF">FLO80_19165</name>
</gene>
<dbReference type="SMART" id="SM00347">
    <property type="entry name" value="HTH_MARR"/>
    <property type="match status" value="1"/>
</dbReference>
<feature type="domain" description="HTH marR-type" evidence="1">
    <location>
        <begin position="5"/>
        <end position="115"/>
    </location>
</feature>
<dbReference type="NCBIfam" id="TIGR04176">
    <property type="entry name" value="MarR_EPS"/>
    <property type="match status" value="1"/>
</dbReference>
<evidence type="ECO:0000313" key="2">
    <source>
        <dbReference type="EMBL" id="KAA0909974.1"/>
    </source>
</evidence>
<dbReference type="SUPFAM" id="SSF46785">
    <property type="entry name" value="Winged helix' DNA-binding domain"/>
    <property type="match status" value="1"/>
</dbReference>
<reference evidence="2 3" key="1">
    <citation type="submission" date="2019-07" db="EMBL/GenBank/DDBJ databases">
        <title>Aquicoccus porphyridii gen. nov., sp. nov., isolated from a small marine red alga, Porphyridium marinum.</title>
        <authorList>
            <person name="Liu L."/>
        </authorList>
    </citation>
    <scope>NUCLEOTIDE SEQUENCE [LARGE SCALE GENOMIC DNA]</scope>
    <source>
        <strain evidence="2 3">L1 8-17</strain>
    </source>
</reference>
<dbReference type="EMBL" id="VINQ01000021">
    <property type="protein sequence ID" value="KAA0909974.1"/>
    <property type="molecule type" value="Genomic_DNA"/>
</dbReference>
<keyword evidence="3" id="KW-1185">Reference proteome</keyword>
<dbReference type="Gene3D" id="1.10.10.10">
    <property type="entry name" value="Winged helix-like DNA-binding domain superfamily/Winged helix DNA-binding domain"/>
    <property type="match status" value="1"/>
</dbReference>
<dbReference type="CDD" id="cd00090">
    <property type="entry name" value="HTH_ARSR"/>
    <property type="match status" value="1"/>
</dbReference>
<dbReference type="GO" id="GO:0003700">
    <property type="term" value="F:DNA-binding transcription factor activity"/>
    <property type="evidence" value="ECO:0007669"/>
    <property type="project" value="InterPro"/>
</dbReference>
<dbReference type="AlphaFoldDB" id="A0A5A9YYM1"/>
<dbReference type="InterPro" id="IPR011991">
    <property type="entry name" value="ArsR-like_HTH"/>
</dbReference>
<organism evidence="2 3">
    <name type="scientific">Aquicoccus porphyridii</name>
    <dbReference type="NCBI Taxonomy" id="1852029"/>
    <lineage>
        <taxon>Bacteria</taxon>
        <taxon>Pseudomonadati</taxon>
        <taxon>Pseudomonadota</taxon>
        <taxon>Alphaproteobacteria</taxon>
        <taxon>Rhodobacterales</taxon>
        <taxon>Paracoccaceae</taxon>
        <taxon>Aquicoccus</taxon>
    </lineage>
</organism>
<proteinExistence type="predicted"/>
<evidence type="ECO:0000259" key="1">
    <source>
        <dbReference type="SMART" id="SM00347"/>
    </source>
</evidence>
<dbReference type="InterPro" id="IPR036388">
    <property type="entry name" value="WH-like_DNA-bd_sf"/>
</dbReference>
<dbReference type="InterPro" id="IPR036390">
    <property type="entry name" value="WH_DNA-bd_sf"/>
</dbReference>
<evidence type="ECO:0000313" key="3">
    <source>
        <dbReference type="Proteomes" id="UP000325291"/>
    </source>
</evidence>
<dbReference type="Pfam" id="PF13412">
    <property type="entry name" value="HTH_24"/>
    <property type="match status" value="1"/>
</dbReference>